<organism evidence="2 3">
    <name type="scientific">Paenibacillus azoreducens</name>
    <dbReference type="NCBI Taxonomy" id="116718"/>
    <lineage>
        <taxon>Bacteria</taxon>
        <taxon>Bacillati</taxon>
        <taxon>Bacillota</taxon>
        <taxon>Bacilli</taxon>
        <taxon>Bacillales</taxon>
        <taxon>Paenibacillaceae</taxon>
        <taxon>Paenibacillus</taxon>
    </lineage>
</organism>
<sequence length="274" mass="29849">MAAAVIIILLFTTSLSHPGLMSADQQHITGKLNQNGGSSDSGEVSIPDYGTDSGSASQIAVQCGVLKLRQSTESTAQIPLYCISGKFHGEFVPSNLPHRELPVIQGVSLPATELTRWGAYLLNGGSNHGYLLLAPRSWKVVTAETGMNGSVKVEMQDSGNPRIHMTYQDVGACMGCAAQMMGSYFPDMRKWAEEQGFAGEPPVFESRVELNEHMTQFVLNNDNGAYKTYGAAYRFLDPDNAQFTSLEIEAPEAQVQTVHTMLDFYAKHPTAFVY</sequence>
<dbReference type="InterPro" id="IPR032322">
    <property type="entry name" value="DUF4850"/>
</dbReference>
<dbReference type="AlphaFoldDB" id="A0A919YK11"/>
<feature type="chain" id="PRO_5039236981" description="DUF4850 domain-containing protein" evidence="1">
    <location>
        <begin position="19"/>
        <end position="274"/>
    </location>
</feature>
<evidence type="ECO:0000256" key="1">
    <source>
        <dbReference type="SAM" id="SignalP"/>
    </source>
</evidence>
<keyword evidence="3" id="KW-1185">Reference proteome</keyword>
<keyword evidence="1" id="KW-0732">Signal</keyword>
<proteinExistence type="predicted"/>
<dbReference type="Proteomes" id="UP000682811">
    <property type="component" value="Unassembled WGS sequence"/>
</dbReference>
<evidence type="ECO:0008006" key="4">
    <source>
        <dbReference type="Google" id="ProtNLM"/>
    </source>
</evidence>
<feature type="signal peptide" evidence="1">
    <location>
        <begin position="1"/>
        <end position="18"/>
    </location>
</feature>
<evidence type="ECO:0000313" key="2">
    <source>
        <dbReference type="EMBL" id="GIO50085.1"/>
    </source>
</evidence>
<accession>A0A919YK11</accession>
<dbReference type="EMBL" id="BORT01000028">
    <property type="protein sequence ID" value="GIO50085.1"/>
    <property type="molecule type" value="Genomic_DNA"/>
</dbReference>
<name>A0A919YK11_9BACL</name>
<gene>
    <name evidence="2" type="ORF">J34TS1_48500</name>
</gene>
<dbReference type="Pfam" id="PF16142">
    <property type="entry name" value="DUF4850"/>
    <property type="match status" value="1"/>
</dbReference>
<reference evidence="2 3" key="1">
    <citation type="submission" date="2021-03" db="EMBL/GenBank/DDBJ databases">
        <title>Antimicrobial resistance genes in bacteria isolated from Japanese honey, and their potential for conferring macrolide and lincosamide resistance in the American foulbrood pathogen Paenibacillus larvae.</title>
        <authorList>
            <person name="Okamoto M."/>
            <person name="Kumagai M."/>
            <person name="Kanamori H."/>
            <person name="Takamatsu D."/>
        </authorList>
    </citation>
    <scope>NUCLEOTIDE SEQUENCE [LARGE SCALE GENOMIC DNA]</scope>
    <source>
        <strain evidence="2 3">J34TS1</strain>
    </source>
</reference>
<protein>
    <recommendedName>
        <fullName evidence="4">DUF4850 domain-containing protein</fullName>
    </recommendedName>
</protein>
<evidence type="ECO:0000313" key="3">
    <source>
        <dbReference type="Proteomes" id="UP000682811"/>
    </source>
</evidence>
<comment type="caution">
    <text evidence="2">The sequence shown here is derived from an EMBL/GenBank/DDBJ whole genome shotgun (WGS) entry which is preliminary data.</text>
</comment>